<comment type="catalytic activity">
    <reaction evidence="1">
        <text>ATP + protein L-histidine = ADP + protein N-phospho-L-histidine.</text>
        <dbReference type="EC" id="2.7.13.3"/>
    </reaction>
</comment>
<evidence type="ECO:0000256" key="13">
    <source>
        <dbReference type="SAM" id="MobiDB-lite"/>
    </source>
</evidence>
<dbReference type="EC" id="2.7.13.3" evidence="3"/>
<evidence type="ECO:0000256" key="7">
    <source>
        <dbReference type="ARBA" id="ARBA00022741"/>
    </source>
</evidence>
<evidence type="ECO:0000256" key="4">
    <source>
        <dbReference type="ARBA" id="ARBA00022553"/>
    </source>
</evidence>
<evidence type="ECO:0000256" key="11">
    <source>
        <dbReference type="ARBA" id="ARBA00023012"/>
    </source>
</evidence>
<dbReference type="Pfam" id="PF13493">
    <property type="entry name" value="DUF4118"/>
    <property type="match status" value="1"/>
</dbReference>
<keyword evidence="4" id="KW-0597">Phosphoprotein</keyword>
<dbReference type="Gene3D" id="3.30.565.10">
    <property type="entry name" value="Histidine kinase-like ATPase, C-terminal domain"/>
    <property type="match status" value="1"/>
</dbReference>
<dbReference type="InterPro" id="IPR011712">
    <property type="entry name" value="Sig_transdc_His_kin_sub3_dim/P"/>
</dbReference>
<protein>
    <recommendedName>
        <fullName evidence="3">histidine kinase</fullName>
        <ecNumber evidence="3">2.7.13.3</ecNumber>
    </recommendedName>
</protein>
<evidence type="ECO:0000256" key="3">
    <source>
        <dbReference type="ARBA" id="ARBA00012438"/>
    </source>
</evidence>
<keyword evidence="11" id="KW-0902">Two-component regulatory system</keyword>
<accession>A0A4R5PCU6</accession>
<dbReference type="PANTHER" id="PTHR24421:SF10">
    <property type="entry name" value="NITRATE_NITRITE SENSOR PROTEIN NARQ"/>
    <property type="match status" value="1"/>
</dbReference>
<dbReference type="SMART" id="SM00387">
    <property type="entry name" value="HATPase_c"/>
    <property type="match status" value="1"/>
</dbReference>
<keyword evidence="6 14" id="KW-0812">Transmembrane</keyword>
<keyword evidence="10 14" id="KW-1133">Transmembrane helix</keyword>
<evidence type="ECO:0000256" key="9">
    <source>
        <dbReference type="ARBA" id="ARBA00022840"/>
    </source>
</evidence>
<evidence type="ECO:0000313" key="16">
    <source>
        <dbReference type="EMBL" id="TDH22521.1"/>
    </source>
</evidence>
<evidence type="ECO:0000256" key="10">
    <source>
        <dbReference type="ARBA" id="ARBA00022989"/>
    </source>
</evidence>
<dbReference type="Pfam" id="PF02518">
    <property type="entry name" value="HATPase_c"/>
    <property type="match status" value="1"/>
</dbReference>
<dbReference type="InterPro" id="IPR003594">
    <property type="entry name" value="HATPase_dom"/>
</dbReference>
<dbReference type="Gene3D" id="1.20.5.1930">
    <property type="match status" value="1"/>
</dbReference>
<dbReference type="GO" id="GO:0000155">
    <property type="term" value="F:phosphorelay sensor kinase activity"/>
    <property type="evidence" value="ECO:0007669"/>
    <property type="project" value="InterPro"/>
</dbReference>
<evidence type="ECO:0000259" key="15">
    <source>
        <dbReference type="SMART" id="SM00387"/>
    </source>
</evidence>
<dbReference type="InterPro" id="IPR036890">
    <property type="entry name" value="HATPase_C_sf"/>
</dbReference>
<dbReference type="InterPro" id="IPR050482">
    <property type="entry name" value="Sensor_HK_TwoCompSys"/>
</dbReference>
<keyword evidence="5" id="KW-0808">Transferase</keyword>
<name>A0A4R5PCU6_9MYCO</name>
<dbReference type="InterPro" id="IPR025201">
    <property type="entry name" value="KdpD_TM"/>
</dbReference>
<dbReference type="PANTHER" id="PTHR24421">
    <property type="entry name" value="NITRATE/NITRITE SENSOR PROTEIN NARX-RELATED"/>
    <property type="match status" value="1"/>
</dbReference>
<evidence type="ECO:0000256" key="8">
    <source>
        <dbReference type="ARBA" id="ARBA00022777"/>
    </source>
</evidence>
<evidence type="ECO:0000313" key="17">
    <source>
        <dbReference type="Proteomes" id="UP000295627"/>
    </source>
</evidence>
<feature type="transmembrane region" description="Helical" evidence="14">
    <location>
        <begin position="82"/>
        <end position="109"/>
    </location>
</feature>
<comment type="caution">
    <text evidence="16">The sequence shown here is derived from an EMBL/GenBank/DDBJ whole genome shotgun (WGS) entry which is preliminary data.</text>
</comment>
<dbReference type="AlphaFoldDB" id="A0A4R5PCU6"/>
<dbReference type="Pfam" id="PF07730">
    <property type="entry name" value="HisKA_3"/>
    <property type="match status" value="1"/>
</dbReference>
<evidence type="ECO:0000256" key="12">
    <source>
        <dbReference type="ARBA" id="ARBA00023136"/>
    </source>
</evidence>
<reference evidence="16 17" key="1">
    <citation type="journal article" date="2019" name="Sci. Rep.">
        <title>Extended insight into the Mycobacterium chelonae-abscessus complex through whole genome sequencing of Mycobacterium salmoniphilum outbreak and Mycobacterium salmoniphilum-like strains.</title>
        <authorList>
            <person name="Behra P.R.K."/>
            <person name="Das S."/>
            <person name="Pettersson B.M.F."/>
            <person name="Shirreff L."/>
            <person name="DuCote T."/>
            <person name="Jacobsson K.G."/>
            <person name="Ennis D.G."/>
            <person name="Kirsebom L.A."/>
        </authorList>
    </citation>
    <scope>NUCLEOTIDE SEQUENCE [LARGE SCALE GENOMIC DNA]</scope>
    <source>
        <strain evidence="16 17">DSM 45524</strain>
    </source>
</reference>
<feature type="domain" description="Histidine kinase/HSP90-like ATPase" evidence="15">
    <location>
        <begin position="420"/>
        <end position="510"/>
    </location>
</feature>
<dbReference type="Gene3D" id="1.20.120.620">
    <property type="entry name" value="Backbone structure of the membrane domain of e. Coli histidine kinase receptor kdpd"/>
    <property type="match status" value="1"/>
</dbReference>
<evidence type="ECO:0000256" key="5">
    <source>
        <dbReference type="ARBA" id="ARBA00022679"/>
    </source>
</evidence>
<proteinExistence type="predicted"/>
<keyword evidence="8" id="KW-0418">Kinase</keyword>
<dbReference type="Proteomes" id="UP000295627">
    <property type="component" value="Unassembled WGS sequence"/>
</dbReference>
<evidence type="ECO:0000256" key="1">
    <source>
        <dbReference type="ARBA" id="ARBA00000085"/>
    </source>
</evidence>
<comment type="subcellular location">
    <subcellularLocation>
        <location evidence="2">Membrane</location>
        <topology evidence="2">Multi-pass membrane protein</topology>
    </subcellularLocation>
</comment>
<keyword evidence="7" id="KW-0547">Nucleotide-binding</keyword>
<evidence type="ECO:0000256" key="14">
    <source>
        <dbReference type="SAM" id="Phobius"/>
    </source>
</evidence>
<dbReference type="SUPFAM" id="SSF55781">
    <property type="entry name" value="GAF domain-like"/>
    <property type="match status" value="1"/>
</dbReference>
<evidence type="ECO:0000256" key="2">
    <source>
        <dbReference type="ARBA" id="ARBA00004141"/>
    </source>
</evidence>
<keyword evidence="9" id="KW-0067">ATP-binding</keyword>
<sequence>MQQAPQASLPRAGQLMPSRWQPDEASHTGWWPYISGWRTQLFGSTPPSAYAGIATCVVLLVAESILTIFLRTIAPAEHLAAIYLMGILVISVIWRLRLALAMSIASAAVFDCIRNWPMAHPLSTESHNIVTHLSFLAVTLTASALSALARAGTIEADRRRREAAAIAQQQAALRHTATLVASNVAPTELYAKVVQEAALCFSSPTAVLVQLMPGDEGIVVAGHGRTGPRTPLPGKRFPLLDANNVARELRLTPAVSAPILVDAKLWGTLVVGTDASTVSDTDIRAGVRDFADLVATAVANAATRQELAASRARIVSAADTARRRLERDLHDGAQQRLAYLRLKLGMVRSAVPPEDAELTRELNDLDADLTAVTRELQEFSRGLHPAILSKGLAPALRTLARRSLIPVRTELELGQKYLESIEIAAYYVVAEALANTAKHSQASEILIHAHETAEQIQITISDDGVGGAKPRKGTGLIGLTDRVAALGGRLDIHSAAGRGTSMTVTIPLLQSE</sequence>
<dbReference type="GO" id="GO:0005524">
    <property type="term" value="F:ATP binding"/>
    <property type="evidence" value="ECO:0007669"/>
    <property type="project" value="UniProtKB-KW"/>
</dbReference>
<dbReference type="EMBL" id="RXLR01000014">
    <property type="protein sequence ID" value="TDH22521.1"/>
    <property type="molecule type" value="Genomic_DNA"/>
</dbReference>
<feature type="region of interest" description="Disordered" evidence="13">
    <location>
        <begin position="1"/>
        <end position="21"/>
    </location>
</feature>
<organism evidence="16 17">
    <name type="scientific">Mycobacteroides franklinii</name>
    <dbReference type="NCBI Taxonomy" id="948102"/>
    <lineage>
        <taxon>Bacteria</taxon>
        <taxon>Bacillati</taxon>
        <taxon>Actinomycetota</taxon>
        <taxon>Actinomycetes</taxon>
        <taxon>Mycobacteriales</taxon>
        <taxon>Mycobacteriaceae</taxon>
        <taxon>Mycobacteroides</taxon>
    </lineage>
</organism>
<keyword evidence="12 14" id="KW-0472">Membrane</keyword>
<dbReference type="InterPro" id="IPR038318">
    <property type="entry name" value="KdpD_sf"/>
</dbReference>
<gene>
    <name evidence="16" type="ORF">EJ571_11465</name>
</gene>
<evidence type="ECO:0000256" key="6">
    <source>
        <dbReference type="ARBA" id="ARBA00022692"/>
    </source>
</evidence>
<feature type="transmembrane region" description="Helical" evidence="14">
    <location>
        <begin position="49"/>
        <end position="70"/>
    </location>
</feature>
<dbReference type="SUPFAM" id="SSF55874">
    <property type="entry name" value="ATPase domain of HSP90 chaperone/DNA topoisomerase II/histidine kinase"/>
    <property type="match status" value="1"/>
</dbReference>
<dbReference type="CDD" id="cd16917">
    <property type="entry name" value="HATPase_UhpB-NarQ-NarX-like"/>
    <property type="match status" value="1"/>
</dbReference>
<dbReference type="GO" id="GO:0016020">
    <property type="term" value="C:membrane"/>
    <property type="evidence" value="ECO:0007669"/>
    <property type="project" value="UniProtKB-SubCell"/>
</dbReference>
<dbReference type="GO" id="GO:0046983">
    <property type="term" value="F:protein dimerization activity"/>
    <property type="evidence" value="ECO:0007669"/>
    <property type="project" value="InterPro"/>
</dbReference>